<dbReference type="InterPro" id="IPR041183">
    <property type="entry name" value="Cyclophilin-like"/>
</dbReference>
<keyword evidence="4" id="KW-1185">Reference proteome</keyword>
<dbReference type="Pfam" id="PF18050">
    <property type="entry name" value="Cyclophil_like2"/>
    <property type="match status" value="1"/>
</dbReference>
<accession>A0A225SPM3</accession>
<feature type="domain" description="Cyclophilin-like" evidence="2">
    <location>
        <begin position="44"/>
        <end position="140"/>
    </location>
</feature>
<comment type="caution">
    <text evidence="3">The sequence shown here is derived from an EMBL/GenBank/DDBJ whole genome shotgun (WGS) entry which is preliminary data.</text>
</comment>
<dbReference type="InterPro" id="IPR029000">
    <property type="entry name" value="Cyclophilin-like_dom_sf"/>
</dbReference>
<feature type="chain" id="PRO_5012081691" description="Cyclophilin-like domain-containing protein" evidence="1">
    <location>
        <begin position="30"/>
        <end position="154"/>
    </location>
</feature>
<evidence type="ECO:0000313" key="3">
    <source>
        <dbReference type="EMBL" id="OWY33046.1"/>
    </source>
</evidence>
<dbReference type="AlphaFoldDB" id="A0A225SPM3"/>
<keyword evidence="1" id="KW-0732">Signal</keyword>
<protein>
    <recommendedName>
        <fullName evidence="2">Cyclophilin-like domain-containing protein</fullName>
    </recommendedName>
</protein>
<dbReference type="EMBL" id="NJGV01000021">
    <property type="protein sequence ID" value="OWY33046.1"/>
    <property type="molecule type" value="Genomic_DNA"/>
</dbReference>
<sequence length="154" mass="16755">MSSFFLPRLTVIAVLMAGAMSLCPMTAAAQTRPPAKSLPMTLRITIADTVLTARLEPGPAARDFAALLPLTLELSDYNQTEKIAQLPRKLATRGEPEGYTPRSGDIAFYAPWGNIALFYKDFAYSKGLVKLGHITGDIAVLRQPGPYMALIEQE</sequence>
<reference evidence="3 4" key="1">
    <citation type="journal article" date="2010" name="Int. J. Syst. Evol. Microbiol.">
        <title>Reclassification of Herbaspirillum putei as a later heterotypic synonym of Herbaspirillum huttiense, with the description of H. huttiense subsp. huttiense subsp. nov. and H. huttiense subsp. putei subsp. nov., comb. nov., and description of Herbaspirillum aquaticum sp. nov.</title>
        <authorList>
            <person name="Dobritsa A.P."/>
            <person name="Reddy M.C."/>
            <person name="Samadpour M."/>
        </authorList>
    </citation>
    <scope>NUCLEOTIDE SEQUENCE [LARGE SCALE GENOMIC DNA]</scope>
    <source>
        <strain evidence="3 4">IEH 4430</strain>
    </source>
</reference>
<name>A0A225SPM3_9BURK</name>
<dbReference type="RefSeq" id="WP_088756628.1">
    <property type="nucleotide sequence ID" value="NZ_NJGV01000021.1"/>
</dbReference>
<dbReference type="Gene3D" id="2.40.100.20">
    <property type="match status" value="1"/>
</dbReference>
<gene>
    <name evidence="3" type="ORF">CEJ45_18885</name>
</gene>
<proteinExistence type="predicted"/>
<organism evidence="3 4">
    <name type="scientific">Herbaspirillum aquaticum</name>
    <dbReference type="NCBI Taxonomy" id="568783"/>
    <lineage>
        <taxon>Bacteria</taxon>
        <taxon>Pseudomonadati</taxon>
        <taxon>Pseudomonadota</taxon>
        <taxon>Betaproteobacteria</taxon>
        <taxon>Burkholderiales</taxon>
        <taxon>Oxalobacteraceae</taxon>
        <taxon>Herbaspirillum</taxon>
    </lineage>
</organism>
<evidence type="ECO:0000256" key="1">
    <source>
        <dbReference type="SAM" id="SignalP"/>
    </source>
</evidence>
<evidence type="ECO:0000259" key="2">
    <source>
        <dbReference type="Pfam" id="PF18050"/>
    </source>
</evidence>
<dbReference type="Proteomes" id="UP000214747">
    <property type="component" value="Unassembled WGS sequence"/>
</dbReference>
<feature type="signal peptide" evidence="1">
    <location>
        <begin position="1"/>
        <end position="29"/>
    </location>
</feature>
<dbReference type="SUPFAM" id="SSF50891">
    <property type="entry name" value="Cyclophilin-like"/>
    <property type="match status" value="1"/>
</dbReference>
<evidence type="ECO:0000313" key="4">
    <source>
        <dbReference type="Proteomes" id="UP000214747"/>
    </source>
</evidence>